<evidence type="ECO:0000256" key="3">
    <source>
        <dbReference type="ARBA" id="ARBA00023002"/>
    </source>
</evidence>
<evidence type="ECO:0000313" key="10">
    <source>
        <dbReference type="EMBL" id="RIH89579.1"/>
    </source>
</evidence>
<evidence type="ECO:0000313" key="11">
    <source>
        <dbReference type="Proteomes" id="UP000265341"/>
    </source>
</evidence>
<dbReference type="FunFam" id="3.30.413.10:FF:000012">
    <property type="entry name" value="4-hydroxy-3-methylbut-2-en-1-yl diphosphate synthase (flavodoxin)"/>
    <property type="match status" value="1"/>
</dbReference>
<proteinExistence type="inferred from homology"/>
<dbReference type="Proteomes" id="UP000265341">
    <property type="component" value="Unassembled WGS sequence"/>
</dbReference>
<comment type="similarity">
    <text evidence="7">Belongs to the IspG family.</text>
</comment>
<dbReference type="AlphaFoldDB" id="A0A399F2R8"/>
<dbReference type="Pfam" id="PF04551">
    <property type="entry name" value="GcpE"/>
    <property type="match status" value="1"/>
</dbReference>
<dbReference type="NCBIfam" id="NF001540">
    <property type="entry name" value="PRK00366.1"/>
    <property type="match status" value="1"/>
</dbReference>
<dbReference type="PANTHER" id="PTHR30454:SF0">
    <property type="entry name" value="4-HYDROXY-3-METHYLBUT-2-EN-1-YL DIPHOSPHATE SYNTHASE (FERREDOXIN), CHLOROPLASTIC"/>
    <property type="match status" value="1"/>
</dbReference>
<dbReference type="PANTHER" id="PTHR30454">
    <property type="entry name" value="4-HYDROXY-3-METHYLBUT-2-EN-1-YL DIPHOSPHATE SYNTHASE"/>
    <property type="match status" value="1"/>
</dbReference>
<keyword evidence="1 7" id="KW-0004">4Fe-4S</keyword>
<evidence type="ECO:0000256" key="7">
    <source>
        <dbReference type="HAMAP-Rule" id="MF_00159"/>
    </source>
</evidence>
<comment type="catalytic activity">
    <reaction evidence="7">
        <text>(2E)-4-hydroxy-3-methylbut-2-enyl diphosphate + oxidized [flavodoxin] + H2O + 2 H(+) = 2-C-methyl-D-erythritol 2,4-cyclic diphosphate + reduced [flavodoxin]</text>
        <dbReference type="Rhea" id="RHEA:43604"/>
        <dbReference type="Rhea" id="RHEA-COMP:10622"/>
        <dbReference type="Rhea" id="RHEA-COMP:10623"/>
        <dbReference type="ChEBI" id="CHEBI:15377"/>
        <dbReference type="ChEBI" id="CHEBI:15378"/>
        <dbReference type="ChEBI" id="CHEBI:57618"/>
        <dbReference type="ChEBI" id="CHEBI:58210"/>
        <dbReference type="ChEBI" id="CHEBI:58483"/>
        <dbReference type="ChEBI" id="CHEBI:128753"/>
        <dbReference type="EC" id="1.17.7.3"/>
    </reaction>
</comment>
<reference evidence="10 11" key="1">
    <citation type="submission" date="2018-08" db="EMBL/GenBank/DDBJ databases">
        <title>Meiothermus roseus NBRC 110900 genome sequencing project.</title>
        <authorList>
            <person name="Da Costa M.S."/>
            <person name="Albuquerque L."/>
            <person name="Raposo P."/>
            <person name="Froufe H.J.C."/>
            <person name="Barroso C.S."/>
            <person name="Egas C."/>
        </authorList>
    </citation>
    <scope>NUCLEOTIDE SEQUENCE [LARGE SCALE GENOMIC DNA]</scope>
    <source>
        <strain evidence="10 11">NBRC 110900</strain>
    </source>
</reference>
<dbReference type="OrthoDB" id="9803214at2"/>
<dbReference type="RefSeq" id="WP_119275544.1">
    <property type="nucleotide sequence ID" value="NZ_QWLA01000002.1"/>
</dbReference>
<sequence>MLSPRRKTPTVWVGKVPLGGDHPVAVQSMTNTATADVEATVGQIWALARAGSELVRLTVNDDDAAKAVPEIKARLLDLGVDVPLVGDFHFNGHLLLRKYPAMAAALDKLRINPGTVGKGKQQDPNFKTMCEVAVELGKPVRIGVNWGSLDQGLLTEMMDANAKSTNPKDAHQVTLEACVESAIRSYEWALNYGLRPEQVVLSAKISNAPDLWWVYRELARRTDAVLHLGLTEAGMGPKGIVASAAGLVPLLTEGIGDTIRVSLTPAPGEPRTREVEVALEILQSIGVRQFNPTVSSCPGCGRTTSSFFQELALEVSRRLNQNMPTWRSQYPGVESLKVAVMGCVVNGPGESKHADIGISLPGTGEHPRAPVYIDGQLATTLQGNHIAEDFMNLVNDYVEKRFGKAAQHGQDVKR</sequence>
<dbReference type="SUPFAM" id="SSF56014">
    <property type="entry name" value="Nitrite and sulphite reductase 4Fe-4S domain-like"/>
    <property type="match status" value="1"/>
</dbReference>
<feature type="domain" description="IspG TIM-barrel" evidence="8">
    <location>
        <begin position="9"/>
        <end position="278"/>
    </location>
</feature>
<dbReference type="EC" id="1.17.7.3" evidence="7"/>
<accession>A0A399F2R8</accession>
<keyword evidence="3 7" id="KW-0560">Oxidoreductase</keyword>
<dbReference type="InterPro" id="IPR011005">
    <property type="entry name" value="Dihydropteroate_synth-like_sf"/>
</dbReference>
<comment type="caution">
    <text evidence="10">The sequence shown here is derived from an EMBL/GenBank/DDBJ whole genome shotgun (WGS) entry which is preliminary data.</text>
</comment>
<feature type="binding site" evidence="7">
    <location>
        <position position="297"/>
    </location>
    <ligand>
        <name>[4Fe-4S] cluster</name>
        <dbReference type="ChEBI" id="CHEBI:49883"/>
    </ligand>
</feature>
<dbReference type="Pfam" id="PF26540">
    <property type="entry name" value="GcpE_C"/>
    <property type="match status" value="1"/>
</dbReference>
<evidence type="ECO:0000256" key="2">
    <source>
        <dbReference type="ARBA" id="ARBA00022723"/>
    </source>
</evidence>
<feature type="binding site" evidence="7">
    <location>
        <position position="350"/>
    </location>
    <ligand>
        <name>[4Fe-4S] cluster</name>
        <dbReference type="ChEBI" id="CHEBI:49883"/>
    </ligand>
</feature>
<dbReference type="HAMAP" id="MF_00159">
    <property type="entry name" value="IspG"/>
    <property type="match status" value="1"/>
</dbReference>
<keyword evidence="2 7" id="KW-0479">Metal-binding</keyword>
<dbReference type="PIRSF" id="PIRSF004640">
    <property type="entry name" value="IspG"/>
    <property type="match status" value="1"/>
</dbReference>
<dbReference type="Gene3D" id="3.30.413.10">
    <property type="entry name" value="Sulfite Reductase Hemoprotein, domain 1"/>
    <property type="match status" value="1"/>
</dbReference>
<evidence type="ECO:0000259" key="9">
    <source>
        <dbReference type="Pfam" id="PF26540"/>
    </source>
</evidence>
<dbReference type="InterPro" id="IPR004588">
    <property type="entry name" value="IspG_bac-typ"/>
</dbReference>
<feature type="binding site" evidence="7">
    <location>
        <position position="300"/>
    </location>
    <ligand>
        <name>[4Fe-4S] cluster</name>
        <dbReference type="ChEBI" id="CHEBI:49883"/>
    </ligand>
</feature>
<dbReference type="UniPathway" id="UPA00056">
    <property type="reaction ID" value="UER00096"/>
</dbReference>
<dbReference type="GO" id="GO:0019288">
    <property type="term" value="P:isopentenyl diphosphate biosynthetic process, methylerythritol 4-phosphate pathway"/>
    <property type="evidence" value="ECO:0007669"/>
    <property type="project" value="UniProtKB-UniRule"/>
</dbReference>
<feature type="domain" description="IspG C-terminal" evidence="9">
    <location>
        <begin position="294"/>
        <end position="395"/>
    </location>
</feature>
<evidence type="ECO:0000256" key="5">
    <source>
        <dbReference type="ARBA" id="ARBA00023014"/>
    </source>
</evidence>
<keyword evidence="4 7" id="KW-0408">Iron</keyword>
<comment type="function">
    <text evidence="7">Converts 2C-methyl-D-erythritol 2,4-cyclodiphosphate (ME-2,4cPP) into 1-hydroxy-2-methyl-2-(E)-butenyl 4-diphosphate.</text>
</comment>
<dbReference type="InterPro" id="IPR058578">
    <property type="entry name" value="IspG_TIM"/>
</dbReference>
<protein>
    <recommendedName>
        <fullName evidence="7">4-hydroxy-3-methylbut-2-en-1-yl diphosphate synthase (flavodoxin)</fullName>
        <ecNumber evidence="7">1.17.7.3</ecNumber>
    </recommendedName>
    <alternativeName>
        <fullName evidence="7">1-hydroxy-2-methyl-2-(E)-butenyl 4-diphosphate synthase</fullName>
    </alternativeName>
</protein>
<dbReference type="GO" id="GO:0005506">
    <property type="term" value="F:iron ion binding"/>
    <property type="evidence" value="ECO:0007669"/>
    <property type="project" value="InterPro"/>
</dbReference>
<evidence type="ECO:0000256" key="4">
    <source>
        <dbReference type="ARBA" id="ARBA00023004"/>
    </source>
</evidence>
<feature type="binding site" evidence="7">
    <location>
        <position position="343"/>
    </location>
    <ligand>
        <name>[4Fe-4S] cluster</name>
        <dbReference type="ChEBI" id="CHEBI:49883"/>
    </ligand>
</feature>
<dbReference type="Gene3D" id="3.20.20.20">
    <property type="entry name" value="Dihydropteroate synthase-like"/>
    <property type="match status" value="1"/>
</dbReference>
<comment type="cofactor">
    <cofactor evidence="7">
        <name>[4Fe-4S] cluster</name>
        <dbReference type="ChEBI" id="CHEBI:49883"/>
    </cofactor>
    <text evidence="7">Binds 1 [4Fe-4S] cluster.</text>
</comment>
<organism evidence="10 11">
    <name type="scientific">Calidithermus roseus</name>
    <dbReference type="NCBI Taxonomy" id="1644118"/>
    <lineage>
        <taxon>Bacteria</taxon>
        <taxon>Thermotogati</taxon>
        <taxon>Deinococcota</taxon>
        <taxon>Deinococci</taxon>
        <taxon>Thermales</taxon>
        <taxon>Thermaceae</taxon>
        <taxon>Calidithermus</taxon>
    </lineage>
</organism>
<dbReference type="GO" id="GO:0141197">
    <property type="term" value="F:4-hydroxy-3-methylbut-2-enyl-diphosphate synthase activity (flavodoxin)"/>
    <property type="evidence" value="ECO:0007669"/>
    <property type="project" value="UniProtKB-EC"/>
</dbReference>
<comment type="pathway">
    <text evidence="7">Isoprenoid biosynthesis; isopentenyl diphosphate biosynthesis via DXP pathway; isopentenyl diphosphate from 1-deoxy-D-xylulose 5-phosphate: step 5/6.</text>
</comment>
<dbReference type="NCBIfam" id="TIGR00612">
    <property type="entry name" value="ispG_gcpE"/>
    <property type="match status" value="1"/>
</dbReference>
<dbReference type="InterPro" id="IPR058579">
    <property type="entry name" value="IspG_C"/>
</dbReference>
<keyword evidence="6 7" id="KW-0414">Isoprene biosynthesis</keyword>
<dbReference type="GO" id="GO:0016114">
    <property type="term" value="P:terpenoid biosynthetic process"/>
    <property type="evidence" value="ECO:0007669"/>
    <property type="project" value="InterPro"/>
</dbReference>
<name>A0A399F2R8_9DEIN</name>
<evidence type="ECO:0000256" key="6">
    <source>
        <dbReference type="ARBA" id="ARBA00023229"/>
    </source>
</evidence>
<dbReference type="InterPro" id="IPR045854">
    <property type="entry name" value="NO2/SO3_Rdtase_4Fe4S_sf"/>
</dbReference>
<evidence type="ECO:0000259" key="8">
    <source>
        <dbReference type="Pfam" id="PF04551"/>
    </source>
</evidence>
<keyword evidence="5 7" id="KW-0411">Iron-sulfur</keyword>
<evidence type="ECO:0000256" key="1">
    <source>
        <dbReference type="ARBA" id="ARBA00022485"/>
    </source>
</evidence>
<dbReference type="GO" id="GO:0051539">
    <property type="term" value="F:4 iron, 4 sulfur cluster binding"/>
    <property type="evidence" value="ECO:0007669"/>
    <property type="project" value="UniProtKB-UniRule"/>
</dbReference>
<dbReference type="GO" id="GO:0046429">
    <property type="term" value="F:4-hydroxy-3-methylbut-2-en-1-yl diphosphate synthase activity (ferredoxin)"/>
    <property type="evidence" value="ECO:0007669"/>
    <property type="project" value="UniProtKB-UniRule"/>
</dbReference>
<dbReference type="InterPro" id="IPR016425">
    <property type="entry name" value="IspG_bac"/>
</dbReference>
<keyword evidence="11" id="KW-1185">Reference proteome</keyword>
<gene>
    <name evidence="7 10" type="primary">ispG</name>
    <name evidence="10" type="ORF">Mrose_00167</name>
</gene>
<dbReference type="EMBL" id="QWLA01000002">
    <property type="protein sequence ID" value="RIH89579.1"/>
    <property type="molecule type" value="Genomic_DNA"/>
</dbReference>